<keyword evidence="3" id="KW-1003">Cell membrane</keyword>
<protein>
    <submittedName>
        <fullName evidence="8">CDP-glycerol glycerophosphotransferase family protein</fullName>
    </submittedName>
</protein>
<dbReference type="CDD" id="cd00761">
    <property type="entry name" value="Glyco_tranf_GTA_type"/>
    <property type="match status" value="1"/>
</dbReference>
<dbReference type="EMBL" id="CP159510">
    <property type="protein sequence ID" value="XCJ15899.1"/>
    <property type="molecule type" value="Genomic_DNA"/>
</dbReference>
<dbReference type="AlphaFoldDB" id="A0AAU8ICG2"/>
<dbReference type="InterPro" id="IPR043149">
    <property type="entry name" value="TagF_N"/>
</dbReference>
<dbReference type="Gene3D" id="3.40.50.11820">
    <property type="match status" value="1"/>
</dbReference>
<dbReference type="Gene3D" id="3.90.550.10">
    <property type="entry name" value="Spore Coat Polysaccharide Biosynthesis Protein SpsA, Chain A"/>
    <property type="match status" value="1"/>
</dbReference>
<organism evidence="8">
    <name type="scientific">Sporolactobacillus sp. Y61</name>
    <dbReference type="NCBI Taxonomy" id="3160863"/>
    <lineage>
        <taxon>Bacteria</taxon>
        <taxon>Bacillati</taxon>
        <taxon>Bacillota</taxon>
        <taxon>Bacilli</taxon>
        <taxon>Bacillales</taxon>
        <taxon>Sporolactobacillaceae</taxon>
        <taxon>Sporolactobacillus</taxon>
    </lineage>
</organism>
<dbReference type="SUPFAM" id="SSF53448">
    <property type="entry name" value="Nucleotide-diphospho-sugar transferases"/>
    <property type="match status" value="1"/>
</dbReference>
<dbReference type="InterPro" id="IPR043148">
    <property type="entry name" value="TagF_C"/>
</dbReference>
<evidence type="ECO:0000259" key="7">
    <source>
        <dbReference type="Pfam" id="PF00535"/>
    </source>
</evidence>
<comment type="subcellular location">
    <subcellularLocation>
        <location evidence="1">Cell membrane</location>
        <topology evidence="1">Peripheral membrane protein</topology>
    </subcellularLocation>
</comment>
<evidence type="ECO:0000256" key="3">
    <source>
        <dbReference type="ARBA" id="ARBA00022475"/>
    </source>
</evidence>
<dbReference type="SUPFAM" id="SSF53756">
    <property type="entry name" value="UDP-Glycosyltransferase/glycogen phosphorylase"/>
    <property type="match status" value="1"/>
</dbReference>
<dbReference type="PANTHER" id="PTHR37316">
    <property type="entry name" value="TEICHOIC ACID GLYCEROL-PHOSPHATE PRIMASE"/>
    <property type="match status" value="1"/>
</dbReference>
<evidence type="ECO:0000256" key="1">
    <source>
        <dbReference type="ARBA" id="ARBA00004202"/>
    </source>
</evidence>
<dbReference type="InterPro" id="IPR001173">
    <property type="entry name" value="Glyco_trans_2-like"/>
</dbReference>
<dbReference type="GO" id="GO:0005886">
    <property type="term" value="C:plasma membrane"/>
    <property type="evidence" value="ECO:0007669"/>
    <property type="project" value="UniProtKB-SubCell"/>
</dbReference>
<reference evidence="8" key="1">
    <citation type="submission" date="2024-06" db="EMBL/GenBank/DDBJ databases">
        <authorList>
            <person name="Fan A."/>
            <person name="Zhang F.Y."/>
            <person name="Zhang L."/>
        </authorList>
    </citation>
    <scope>NUCLEOTIDE SEQUENCE</scope>
    <source>
        <strain evidence="8">Y61</strain>
    </source>
</reference>
<dbReference type="InterPro" id="IPR007554">
    <property type="entry name" value="Glycerophosphate_synth"/>
</dbReference>
<evidence type="ECO:0000256" key="6">
    <source>
        <dbReference type="ARBA" id="ARBA00023136"/>
    </source>
</evidence>
<name>A0AAU8ICG2_9BACL</name>
<proteinExistence type="inferred from homology"/>
<dbReference type="GO" id="GO:0047355">
    <property type="term" value="F:CDP-glycerol glycerophosphotransferase activity"/>
    <property type="evidence" value="ECO:0007669"/>
    <property type="project" value="InterPro"/>
</dbReference>
<comment type="similarity">
    <text evidence="2">Belongs to the CDP-glycerol glycerophosphotransferase family.</text>
</comment>
<dbReference type="RefSeq" id="WP_353947629.1">
    <property type="nucleotide sequence ID" value="NZ_CP159510.1"/>
</dbReference>
<evidence type="ECO:0000313" key="8">
    <source>
        <dbReference type="EMBL" id="XCJ15899.1"/>
    </source>
</evidence>
<evidence type="ECO:0000256" key="2">
    <source>
        <dbReference type="ARBA" id="ARBA00010488"/>
    </source>
</evidence>
<gene>
    <name evidence="8" type="ORF">ABNN70_09225</name>
</gene>
<dbReference type="Pfam" id="PF00535">
    <property type="entry name" value="Glycos_transf_2"/>
    <property type="match status" value="1"/>
</dbReference>
<dbReference type="InterPro" id="IPR029044">
    <property type="entry name" value="Nucleotide-diphossugar_trans"/>
</dbReference>
<keyword evidence="4" id="KW-0808">Transferase</keyword>
<evidence type="ECO:0000256" key="5">
    <source>
        <dbReference type="ARBA" id="ARBA00022944"/>
    </source>
</evidence>
<sequence length="1166" mass="137698">MGIPKISVIVPIYNVQQYLEACLDSLVNQTFHDLEVIMVNDGSSDNSGDIMHKYAERYDNFFAYDKPNGGLGQARNYGLNYAKGEFIAFVDSDDMVDTEAYEKMYALAEQTHSDIVIGNVVRFNSVRKYSSVLHQKVFLKKKLKAHITRDFELIYDTTAWNKLYRRSFWEKYQLSFPEHMLYEDIPVTIPAHYLANSVDMLDDVVYYWRSRDPGDPSITQNRTNIKNLTDRLKALSMVNQFFEHHSIDDELRAAIDYKNLNTDLLVYLNKLTEADEDYIDFYIKQVSDYLKHIADEAILKLWPIDRMKYYFVKNQDKQKVLRLLDYQKSGDVARQKIIRHRNHYVVNYLYHDLVPQSYLVIDNNLQIKRKTRKVTLHDNELKIEGWAYINKINMLHKSSVTMHFSLINRETGEKIPLRQSQLKKNRSNTIKYGVWARNKYLPFRFIYNYNWSGFALTVPLDKPPFNQLSYGQYIIEGTLKAGGLVRSFILGSPVSGRKARPDALIDSAQNQAFHVEYGSNWDLHLIKEKTNHMVDKISRDGSVIRLTGTASNLDQLDQYEGILLKNIKNGAFFHFPGYKKQLQFFCDIPTDIYQDDSMFGDWDVYILSGNEKKPIFRRVSSKEKMDIGFAEISVNSNRKGYLKFRVRRYGGELIKFNLSREILSIAVAAPFSWNNNDKPINNMHLLLRADDNNEMIRIPMQGTGQLDRYGREILKGGLNLNRQLNTNILRHTAFYMYLSKGSENDDDLNVIYSDNLDQRNVEYDHKIYHFRQKKESLALNIYAKWGWIDRGKVRRAVLRKLFYPVVRLLPMKKKMIIFESYWGKNYECNPRALYEYIDKNYPKYKTVWSLRDPLTHIEGSAEKIRMHSLKYYYYMATAKYFVNNVNFPDFYRKRKDAVELQTMHGTPLKTLGLDVPGEIKPGKNKEKYLEKNRRWDYLCVPSDYVENIAKRAFDHRAEVIRTGYPRNDKLFFDNRSDKIAQIKKRLGIPENKKIIFYAPTWRVKNYFRIEIDLPRLKELFGDNYVFLIKLHHYVAKSVHIDEEALEGFVYNESSYDDIRDLYLIADILITDYSSVMFDFAILNRPILLYTYDLENYRDNLRGMYFDIIKEAPGPICLTNEDLIRELQNIDRFRENYGKKLDTFRKKFNTYDHGQASEQCFRKMFQK</sequence>
<keyword evidence="6" id="KW-0472">Membrane</keyword>
<dbReference type="PANTHER" id="PTHR37316:SF3">
    <property type="entry name" value="TEICHOIC ACID GLYCEROL-PHOSPHATE TRANSFERASE"/>
    <property type="match status" value="1"/>
</dbReference>
<dbReference type="Pfam" id="PF04464">
    <property type="entry name" value="Glyphos_transf"/>
    <property type="match status" value="1"/>
</dbReference>
<dbReference type="InterPro" id="IPR051612">
    <property type="entry name" value="Teichoic_Acid_Biosynth"/>
</dbReference>
<dbReference type="Gene3D" id="3.40.50.12580">
    <property type="match status" value="1"/>
</dbReference>
<accession>A0AAU8ICG2</accession>
<evidence type="ECO:0000256" key="4">
    <source>
        <dbReference type="ARBA" id="ARBA00022679"/>
    </source>
</evidence>
<feature type="domain" description="Glycosyltransferase 2-like" evidence="7">
    <location>
        <begin position="7"/>
        <end position="171"/>
    </location>
</feature>
<keyword evidence="5" id="KW-0777">Teichoic acid biosynthesis</keyword>
<dbReference type="GO" id="GO:0019350">
    <property type="term" value="P:teichoic acid biosynthetic process"/>
    <property type="evidence" value="ECO:0007669"/>
    <property type="project" value="UniProtKB-KW"/>
</dbReference>